<dbReference type="InterPro" id="IPR006171">
    <property type="entry name" value="TOPRIM_dom"/>
</dbReference>
<dbReference type="Gene3D" id="3.40.1360.10">
    <property type="match status" value="1"/>
</dbReference>
<dbReference type="Pfam" id="PF21176">
    <property type="entry name" value="RecR_HhH"/>
    <property type="match status" value="1"/>
</dbReference>
<feature type="zinc finger region" description="C4-type" evidence="7">
    <location>
        <begin position="55"/>
        <end position="70"/>
    </location>
</feature>
<evidence type="ECO:0000256" key="2">
    <source>
        <dbReference type="ARBA" id="ARBA00022763"/>
    </source>
</evidence>
<comment type="caution">
    <text evidence="9">The sequence shown here is derived from an EMBL/GenBank/DDBJ whole genome shotgun (WGS) entry which is preliminary data.</text>
</comment>
<name>A0A1U7NPQ5_9FIRM</name>
<dbReference type="PROSITE" id="PS50880">
    <property type="entry name" value="TOPRIM"/>
    <property type="match status" value="1"/>
</dbReference>
<organism evidence="9 10">
    <name type="scientific">Dubosiella newyorkensis</name>
    <dbReference type="NCBI Taxonomy" id="1862672"/>
    <lineage>
        <taxon>Bacteria</taxon>
        <taxon>Bacillati</taxon>
        <taxon>Bacillota</taxon>
        <taxon>Erysipelotrichia</taxon>
        <taxon>Erysipelotrichales</taxon>
        <taxon>Erysipelotrichaceae</taxon>
        <taxon>Dubosiella</taxon>
    </lineage>
</organism>
<dbReference type="PANTHER" id="PTHR30446">
    <property type="entry name" value="RECOMBINATION PROTEIN RECR"/>
    <property type="match status" value="1"/>
</dbReference>
<keyword evidence="3 7" id="KW-0863">Zinc-finger</keyword>
<dbReference type="CDD" id="cd01025">
    <property type="entry name" value="TOPRIM_recR"/>
    <property type="match status" value="1"/>
</dbReference>
<feature type="domain" description="Toprim" evidence="8">
    <location>
        <begin position="78"/>
        <end position="171"/>
    </location>
</feature>
<keyword evidence="10" id="KW-1185">Reference proteome</keyword>
<evidence type="ECO:0000256" key="1">
    <source>
        <dbReference type="ARBA" id="ARBA00022723"/>
    </source>
</evidence>
<dbReference type="NCBIfam" id="TIGR00615">
    <property type="entry name" value="recR"/>
    <property type="match status" value="1"/>
</dbReference>
<keyword evidence="6 7" id="KW-0234">DNA repair</keyword>
<dbReference type="InterPro" id="IPR000093">
    <property type="entry name" value="DNA_Rcmb_RecR"/>
</dbReference>
<dbReference type="Pfam" id="PF13662">
    <property type="entry name" value="Toprim_4"/>
    <property type="match status" value="1"/>
</dbReference>
<protein>
    <recommendedName>
        <fullName evidence="7">Recombination protein RecR</fullName>
    </recommendedName>
</protein>
<dbReference type="OrthoDB" id="9802672at2"/>
<dbReference type="InterPro" id="IPR034137">
    <property type="entry name" value="TOPRIM_RecR"/>
</dbReference>
<gene>
    <name evidence="7" type="primary">recR</name>
    <name evidence="9" type="ORF">BO225_01715</name>
</gene>
<keyword evidence="2 7" id="KW-0227">DNA damage</keyword>
<keyword evidence="5 7" id="KW-0233">DNA recombination</keyword>
<dbReference type="GO" id="GO:0006310">
    <property type="term" value="P:DNA recombination"/>
    <property type="evidence" value="ECO:0007669"/>
    <property type="project" value="UniProtKB-UniRule"/>
</dbReference>
<dbReference type="EMBL" id="MPKA01000044">
    <property type="protein sequence ID" value="OLU47590.1"/>
    <property type="molecule type" value="Genomic_DNA"/>
</dbReference>
<evidence type="ECO:0000256" key="7">
    <source>
        <dbReference type="HAMAP-Rule" id="MF_00017"/>
    </source>
</evidence>
<dbReference type="GO" id="GO:0008270">
    <property type="term" value="F:zinc ion binding"/>
    <property type="evidence" value="ECO:0007669"/>
    <property type="project" value="UniProtKB-KW"/>
</dbReference>
<evidence type="ECO:0000256" key="3">
    <source>
        <dbReference type="ARBA" id="ARBA00022771"/>
    </source>
</evidence>
<dbReference type="InterPro" id="IPR023627">
    <property type="entry name" value="Rcmb_RecR"/>
</dbReference>
<dbReference type="SMART" id="SM00493">
    <property type="entry name" value="TOPRIM"/>
    <property type="match status" value="1"/>
</dbReference>
<dbReference type="PROSITE" id="PS01300">
    <property type="entry name" value="RECR"/>
    <property type="match status" value="1"/>
</dbReference>
<dbReference type="Gene3D" id="3.30.60.80">
    <property type="match status" value="1"/>
</dbReference>
<dbReference type="InterPro" id="IPR015967">
    <property type="entry name" value="Rcmb_RecR_Znf"/>
</dbReference>
<evidence type="ECO:0000313" key="10">
    <source>
        <dbReference type="Proteomes" id="UP000186705"/>
    </source>
</evidence>
<sequence>MYPREIEDLIFEMQKLPGVGLKTAERFAFTILNLSKEDRDHFSKTIKDLDHIKHCKVCGNLTDHEICSICENQNRDHNMICVVSQPKDILTLENMNSYEGVYHVLNGLINTSKGILPDQLDIENLLKRITPETEEVILALDPTVEGETTALYLQKLLENHVKVSKLASGIPMGAHLDYTDSKTLSRAFEGRK</sequence>
<evidence type="ECO:0000256" key="4">
    <source>
        <dbReference type="ARBA" id="ARBA00022833"/>
    </source>
</evidence>
<dbReference type="AlphaFoldDB" id="A0A1U7NPQ5"/>
<comment type="function">
    <text evidence="7">May play a role in DNA repair. It seems to be involved in an RecBC-independent recombinational process of DNA repair. It may act with RecF and RecO.</text>
</comment>
<dbReference type="Pfam" id="PF21175">
    <property type="entry name" value="RecR_C"/>
    <property type="match status" value="1"/>
</dbReference>
<dbReference type="Gene3D" id="1.10.8.420">
    <property type="entry name" value="RecR Domain 1"/>
    <property type="match status" value="1"/>
</dbReference>
<reference evidence="9 10" key="1">
    <citation type="submission" date="2016-11" db="EMBL/GenBank/DDBJ databases">
        <title>Description of two novel members of the family Erysipelotrichaceae: Ileibacterium lipovorans gen. nov., sp. nov. and Dubosiella newyorkensis, gen. nov., sp. nov.</title>
        <authorList>
            <person name="Cox L.M."/>
            <person name="Sohn J."/>
            <person name="Tyrrell K.L."/>
            <person name="Citron D.M."/>
            <person name="Lawson P.A."/>
            <person name="Patel N.B."/>
            <person name="Iizumi T."/>
            <person name="Perez-Perez G.I."/>
            <person name="Goldstein E.J."/>
            <person name="Blaser M.J."/>
        </authorList>
    </citation>
    <scope>NUCLEOTIDE SEQUENCE [LARGE SCALE GENOMIC DNA]</scope>
    <source>
        <strain evidence="9 10">NYU-BL-A4</strain>
    </source>
</reference>
<evidence type="ECO:0000256" key="5">
    <source>
        <dbReference type="ARBA" id="ARBA00023172"/>
    </source>
</evidence>
<dbReference type="GO" id="GO:0006281">
    <property type="term" value="P:DNA repair"/>
    <property type="evidence" value="ECO:0007669"/>
    <property type="project" value="UniProtKB-UniRule"/>
</dbReference>
<evidence type="ECO:0000259" key="8">
    <source>
        <dbReference type="PROSITE" id="PS50880"/>
    </source>
</evidence>
<accession>A0A1U7NPQ5</accession>
<dbReference type="Gene3D" id="6.10.250.240">
    <property type="match status" value="1"/>
</dbReference>
<dbReference type="Proteomes" id="UP000186705">
    <property type="component" value="Unassembled WGS sequence"/>
</dbReference>
<dbReference type="Pfam" id="PF02132">
    <property type="entry name" value="RecR_ZnF"/>
    <property type="match status" value="1"/>
</dbReference>
<keyword evidence="1 7" id="KW-0479">Metal-binding</keyword>
<keyword evidence="4 7" id="KW-0862">Zinc</keyword>
<dbReference type="SUPFAM" id="SSF111304">
    <property type="entry name" value="Recombination protein RecR"/>
    <property type="match status" value="1"/>
</dbReference>
<dbReference type="HAMAP" id="MF_00017">
    <property type="entry name" value="RecR"/>
    <property type="match status" value="1"/>
</dbReference>
<evidence type="ECO:0000256" key="6">
    <source>
        <dbReference type="ARBA" id="ARBA00023204"/>
    </source>
</evidence>
<proteinExistence type="inferred from homology"/>
<dbReference type="GO" id="GO:0003677">
    <property type="term" value="F:DNA binding"/>
    <property type="evidence" value="ECO:0007669"/>
    <property type="project" value="UniProtKB-UniRule"/>
</dbReference>
<dbReference type="GeneID" id="78274662"/>
<dbReference type="PANTHER" id="PTHR30446:SF0">
    <property type="entry name" value="RECOMBINATION PROTEIN RECR"/>
    <property type="match status" value="1"/>
</dbReference>
<dbReference type="RefSeq" id="WP_076340561.1">
    <property type="nucleotide sequence ID" value="NZ_CAJTMI010000001.1"/>
</dbReference>
<comment type="similarity">
    <text evidence="7">Belongs to the RecR family.</text>
</comment>
<dbReference type="STRING" id="1862672.BO225_01715"/>
<evidence type="ECO:0000313" key="9">
    <source>
        <dbReference type="EMBL" id="OLU47590.1"/>
    </source>
</evidence>